<dbReference type="PANTHER" id="PTHR11552">
    <property type="entry name" value="GLUCOSE-METHANOL-CHOLINE GMC OXIDOREDUCTASE"/>
    <property type="match status" value="1"/>
</dbReference>
<dbReference type="InterPro" id="IPR036188">
    <property type="entry name" value="FAD/NAD-bd_sf"/>
</dbReference>
<evidence type="ECO:0000256" key="1">
    <source>
        <dbReference type="ARBA" id="ARBA00001974"/>
    </source>
</evidence>
<protein>
    <recommendedName>
        <fullName evidence="6">Glucose-methanol-choline oxidoreductase N-terminal domain-containing protein</fullName>
    </recommendedName>
</protein>
<dbReference type="SUPFAM" id="SSF54373">
    <property type="entry name" value="FAD-linked reductases, C-terminal domain"/>
    <property type="match status" value="1"/>
</dbReference>
<comment type="cofactor">
    <cofactor evidence="1 5">
        <name>FAD</name>
        <dbReference type="ChEBI" id="CHEBI:57692"/>
    </cofactor>
</comment>
<dbReference type="eggNOG" id="KOG1238">
    <property type="taxonomic scope" value="Eukaryota"/>
</dbReference>
<dbReference type="VEuPathDB" id="FungiDB:SPPG_00874"/>
<dbReference type="RefSeq" id="XP_016611424.1">
    <property type="nucleotide sequence ID" value="XM_016749202.1"/>
</dbReference>
<feature type="binding site" evidence="5">
    <location>
        <position position="103"/>
    </location>
    <ligand>
        <name>FAD</name>
        <dbReference type="ChEBI" id="CHEBI:57692"/>
    </ligand>
</feature>
<dbReference type="OrthoDB" id="269227at2759"/>
<dbReference type="OMA" id="VDNPRNN"/>
<dbReference type="SUPFAM" id="SSF51905">
    <property type="entry name" value="FAD/NAD(P)-binding domain"/>
    <property type="match status" value="1"/>
</dbReference>
<sequence>MSILANIPVIGPLFSSDKDQLLKDYDYIVVGGGSAGCVVAARLSEDKNINVLLLEAGGDGNTFAIRTPGVYFDLQMTEVDWQIRTRPQKGMGGRIGFWPRGKVLGGCSSINAMLYVRGDRADYDGWAAVGCDGWAYEDVLPYFKKSEDCRIPSLSQREYHGTDGPLNIEYASGGDPNPLTKEFISAFRQVTGITNDDYNSGDGYGASISFQTVQNGVRCDTARAFLFNGEKPAIRRPNLTVITGAHVTRIGVENGKTTGVYFRSSPHGTSKEAFMTLPETFIPVREQVILSAGAVHTPAILMYSGIGPQDHLKSVGIKVIKHLPGVGRNLQDHLFVGLAFKEYQGVAYTSRLLDVARYLGKYFLHSTGPVAGSPVEALAFMDSAVNTSAQNGRKRPDLQFHILPARVTKQAHYAKTNVNPIQPELSHDHGLTVFPTLLLPESSGYIELSSSHPLDDIHVEPNYLSAEYDIQVLMDGIFKCREIAKSQALEQYKLEEIIDTTIPFPPDSPEYVREYVKRQAITVYHPVGTAKMGRADDPMAVVDSRCRVFGIEGLRVADASVMPRIVAANTNAACIMIGEKVADMIKKDRQKS</sequence>
<accession>A0A0L0HR19</accession>
<dbReference type="PROSITE" id="PS00624">
    <property type="entry name" value="GMC_OXRED_2"/>
    <property type="match status" value="1"/>
</dbReference>
<dbReference type="GO" id="GO:0050660">
    <property type="term" value="F:flavin adenine dinucleotide binding"/>
    <property type="evidence" value="ECO:0007669"/>
    <property type="project" value="InterPro"/>
</dbReference>
<dbReference type="InterPro" id="IPR000172">
    <property type="entry name" value="GMC_OxRdtase_N"/>
</dbReference>
<comment type="similarity">
    <text evidence="2">Belongs to the GMC oxidoreductase family.</text>
</comment>
<dbReference type="InParanoid" id="A0A0L0HR19"/>
<gene>
    <name evidence="7" type="ORF">SPPG_00874</name>
</gene>
<feature type="domain" description="Glucose-methanol-choline oxidoreductase N-terminal" evidence="6">
    <location>
        <begin position="293"/>
        <end position="307"/>
    </location>
</feature>
<name>A0A0L0HR19_SPIPD</name>
<evidence type="ECO:0000256" key="4">
    <source>
        <dbReference type="ARBA" id="ARBA00022827"/>
    </source>
</evidence>
<evidence type="ECO:0000313" key="7">
    <source>
        <dbReference type="EMBL" id="KND03385.1"/>
    </source>
</evidence>
<evidence type="ECO:0000256" key="5">
    <source>
        <dbReference type="PIRSR" id="PIRSR000137-2"/>
    </source>
</evidence>
<evidence type="ECO:0000256" key="3">
    <source>
        <dbReference type="ARBA" id="ARBA00022630"/>
    </source>
</evidence>
<dbReference type="Pfam" id="PF00732">
    <property type="entry name" value="GMC_oxred_N"/>
    <property type="match status" value="1"/>
</dbReference>
<reference evidence="7 8" key="1">
    <citation type="submission" date="2009-08" db="EMBL/GenBank/DDBJ databases">
        <title>The Genome Sequence of Spizellomyces punctatus strain DAOM BR117.</title>
        <authorList>
            <consortium name="The Broad Institute Genome Sequencing Platform"/>
            <person name="Russ C."/>
            <person name="Cuomo C."/>
            <person name="Shea T."/>
            <person name="Young S.K."/>
            <person name="Zeng Q."/>
            <person name="Koehrsen M."/>
            <person name="Haas B."/>
            <person name="Borodovsky M."/>
            <person name="Guigo R."/>
            <person name="Alvarado L."/>
            <person name="Berlin A."/>
            <person name="Bochicchio J."/>
            <person name="Borenstein D."/>
            <person name="Chapman S."/>
            <person name="Chen Z."/>
            <person name="Engels R."/>
            <person name="Freedman E."/>
            <person name="Gellesch M."/>
            <person name="Goldberg J."/>
            <person name="Griggs A."/>
            <person name="Gujja S."/>
            <person name="Heiman D."/>
            <person name="Hepburn T."/>
            <person name="Howarth C."/>
            <person name="Jen D."/>
            <person name="Larson L."/>
            <person name="Lewis B."/>
            <person name="Mehta T."/>
            <person name="Park D."/>
            <person name="Pearson M."/>
            <person name="Roberts A."/>
            <person name="Saif S."/>
            <person name="Shenoy N."/>
            <person name="Sisk P."/>
            <person name="Stolte C."/>
            <person name="Sykes S."/>
            <person name="Thomson T."/>
            <person name="Walk T."/>
            <person name="White J."/>
            <person name="Yandava C."/>
            <person name="Burger G."/>
            <person name="Gray M.W."/>
            <person name="Holland P.W.H."/>
            <person name="King N."/>
            <person name="Lang F.B.F."/>
            <person name="Roger A.J."/>
            <person name="Ruiz-Trillo I."/>
            <person name="Lander E."/>
            <person name="Nusbaum C."/>
        </authorList>
    </citation>
    <scope>NUCLEOTIDE SEQUENCE [LARGE SCALE GENOMIC DNA]</scope>
    <source>
        <strain evidence="7 8">DAOM BR117</strain>
    </source>
</reference>
<dbReference type="STRING" id="645134.A0A0L0HR19"/>
<keyword evidence="8" id="KW-1185">Reference proteome</keyword>
<dbReference type="InterPro" id="IPR007867">
    <property type="entry name" value="GMC_OxRtase_C"/>
</dbReference>
<evidence type="ECO:0000259" key="6">
    <source>
        <dbReference type="PROSITE" id="PS00624"/>
    </source>
</evidence>
<keyword evidence="4 5" id="KW-0274">FAD</keyword>
<organism evidence="7 8">
    <name type="scientific">Spizellomyces punctatus (strain DAOM BR117)</name>
    <dbReference type="NCBI Taxonomy" id="645134"/>
    <lineage>
        <taxon>Eukaryota</taxon>
        <taxon>Fungi</taxon>
        <taxon>Fungi incertae sedis</taxon>
        <taxon>Chytridiomycota</taxon>
        <taxon>Chytridiomycota incertae sedis</taxon>
        <taxon>Chytridiomycetes</taxon>
        <taxon>Spizellomycetales</taxon>
        <taxon>Spizellomycetaceae</taxon>
        <taxon>Spizellomyces</taxon>
    </lineage>
</organism>
<proteinExistence type="inferred from homology"/>
<dbReference type="PIRSF" id="PIRSF000137">
    <property type="entry name" value="Alcohol_oxidase"/>
    <property type="match status" value="1"/>
</dbReference>
<dbReference type="GeneID" id="27684575"/>
<dbReference type="Gene3D" id="3.50.50.60">
    <property type="entry name" value="FAD/NAD(P)-binding domain"/>
    <property type="match status" value="1"/>
</dbReference>
<dbReference type="InterPro" id="IPR012132">
    <property type="entry name" value="GMC_OxRdtase"/>
</dbReference>
<dbReference type="Proteomes" id="UP000053201">
    <property type="component" value="Unassembled WGS sequence"/>
</dbReference>
<dbReference type="PANTHER" id="PTHR11552:SF147">
    <property type="entry name" value="CHOLINE DEHYDROGENASE, MITOCHONDRIAL"/>
    <property type="match status" value="1"/>
</dbReference>
<feature type="binding site" evidence="5">
    <location>
        <position position="247"/>
    </location>
    <ligand>
        <name>FAD</name>
        <dbReference type="ChEBI" id="CHEBI:57692"/>
    </ligand>
</feature>
<dbReference type="EMBL" id="KQ257451">
    <property type="protein sequence ID" value="KND03385.1"/>
    <property type="molecule type" value="Genomic_DNA"/>
</dbReference>
<evidence type="ECO:0000313" key="8">
    <source>
        <dbReference type="Proteomes" id="UP000053201"/>
    </source>
</evidence>
<dbReference type="GO" id="GO:0016614">
    <property type="term" value="F:oxidoreductase activity, acting on CH-OH group of donors"/>
    <property type="evidence" value="ECO:0007669"/>
    <property type="project" value="InterPro"/>
</dbReference>
<dbReference type="AlphaFoldDB" id="A0A0L0HR19"/>
<dbReference type="Gene3D" id="3.30.560.10">
    <property type="entry name" value="Glucose Oxidase, domain 3"/>
    <property type="match status" value="1"/>
</dbReference>
<evidence type="ECO:0000256" key="2">
    <source>
        <dbReference type="ARBA" id="ARBA00010790"/>
    </source>
</evidence>
<keyword evidence="3" id="KW-0285">Flavoprotein</keyword>
<dbReference type="Pfam" id="PF05199">
    <property type="entry name" value="GMC_oxred_C"/>
    <property type="match status" value="1"/>
</dbReference>